<evidence type="ECO:0000256" key="9">
    <source>
        <dbReference type="ARBA" id="ARBA00023204"/>
    </source>
</evidence>
<dbReference type="PANTHER" id="PTHR11076">
    <property type="entry name" value="DNA REPAIR POLYMERASE UMUC / TRANSFERASE FAMILY MEMBER"/>
    <property type="match status" value="1"/>
</dbReference>
<keyword evidence="14" id="KW-1185">Reference proteome</keyword>
<reference evidence="13" key="1">
    <citation type="submission" date="2023-06" db="EMBL/GenBank/DDBJ databases">
        <authorList>
            <person name="Delattre M."/>
        </authorList>
    </citation>
    <scope>NUCLEOTIDE SEQUENCE</scope>
    <source>
        <strain evidence="13">AF72</strain>
    </source>
</reference>
<dbReference type="Pfam" id="PF11799">
    <property type="entry name" value="IMS_C"/>
    <property type="match status" value="1"/>
</dbReference>
<feature type="domain" description="DNA polymerase Y-family little finger" evidence="12">
    <location>
        <begin position="17"/>
        <end position="106"/>
    </location>
</feature>
<sequence length="231" mass="25689">MGLQRASSGPSDDRRKSMAKLLEKLRELSDDLASQLERAQIRGGFNVAVKITLATFDVMTRAHTVDKLTNSADDIFITAEILKKELGPEIRLLGVRLSKLEFLDDDTQKKTRIDQYLTAKDQAEPETSKKQRHASDSEDLFSSDGDEKPVARCNKILPVDDEREVNSHLDECLNADLIGSLKPGTSLTAKPVASTKATKRKQPERNTQNQSAKKSKAPAGNIKKFLRNTKE</sequence>
<evidence type="ECO:0000256" key="6">
    <source>
        <dbReference type="ARBA" id="ARBA00022763"/>
    </source>
</evidence>
<organism evidence="13 14">
    <name type="scientific">Mesorhabditis spiculigera</name>
    <dbReference type="NCBI Taxonomy" id="96644"/>
    <lineage>
        <taxon>Eukaryota</taxon>
        <taxon>Metazoa</taxon>
        <taxon>Ecdysozoa</taxon>
        <taxon>Nematoda</taxon>
        <taxon>Chromadorea</taxon>
        <taxon>Rhabditida</taxon>
        <taxon>Rhabditina</taxon>
        <taxon>Rhabditomorpha</taxon>
        <taxon>Rhabditoidea</taxon>
        <taxon>Rhabditidae</taxon>
        <taxon>Mesorhabditinae</taxon>
        <taxon>Mesorhabditis</taxon>
    </lineage>
</organism>
<keyword evidence="9" id="KW-0234">DNA repair</keyword>
<keyword evidence="2" id="KW-0808">Transferase</keyword>
<feature type="region of interest" description="Disordered" evidence="11">
    <location>
        <begin position="116"/>
        <end position="147"/>
    </location>
</feature>
<dbReference type="Proteomes" id="UP001177023">
    <property type="component" value="Unassembled WGS sequence"/>
</dbReference>
<comment type="caution">
    <text evidence="13">The sequence shown here is derived from an EMBL/GenBank/DDBJ whole genome shotgun (WGS) entry which is preliminary data.</text>
</comment>
<dbReference type="GO" id="GO:0003887">
    <property type="term" value="F:DNA-directed DNA polymerase activity"/>
    <property type="evidence" value="ECO:0007669"/>
    <property type="project" value="UniProtKB-KW"/>
</dbReference>
<feature type="region of interest" description="Disordered" evidence="11">
    <location>
        <begin position="180"/>
        <end position="231"/>
    </location>
</feature>
<dbReference type="EMBL" id="CATQJA010002512">
    <property type="protein sequence ID" value="CAJ0570947.1"/>
    <property type="molecule type" value="Genomic_DNA"/>
</dbReference>
<dbReference type="InterPro" id="IPR036775">
    <property type="entry name" value="DNA_pol_Y-fam_lit_finger_sf"/>
</dbReference>
<gene>
    <name evidence="13" type="ORF">MSPICULIGERA_LOCUS9376</name>
</gene>
<accession>A0AA36CMI9</accession>
<protein>
    <recommendedName>
        <fullName evidence="1">DNA-directed DNA polymerase</fullName>
        <ecNumber evidence="1">2.7.7.7</ecNumber>
    </recommendedName>
</protein>
<name>A0AA36CMI9_9BILA</name>
<comment type="catalytic activity">
    <reaction evidence="10">
        <text>DNA(n) + a 2'-deoxyribonucleoside 5'-triphosphate = DNA(n+1) + diphosphate</text>
        <dbReference type="Rhea" id="RHEA:22508"/>
        <dbReference type="Rhea" id="RHEA-COMP:17339"/>
        <dbReference type="Rhea" id="RHEA-COMP:17340"/>
        <dbReference type="ChEBI" id="CHEBI:33019"/>
        <dbReference type="ChEBI" id="CHEBI:61560"/>
        <dbReference type="ChEBI" id="CHEBI:173112"/>
        <dbReference type="EC" id="2.7.7.7"/>
    </reaction>
</comment>
<evidence type="ECO:0000256" key="7">
    <source>
        <dbReference type="ARBA" id="ARBA00022842"/>
    </source>
</evidence>
<dbReference type="PANTHER" id="PTHR11076:SF33">
    <property type="entry name" value="DNA POLYMERASE KAPPA"/>
    <property type="match status" value="1"/>
</dbReference>
<dbReference type="EC" id="2.7.7.7" evidence="1"/>
<evidence type="ECO:0000256" key="10">
    <source>
        <dbReference type="ARBA" id="ARBA00049244"/>
    </source>
</evidence>
<evidence type="ECO:0000256" key="3">
    <source>
        <dbReference type="ARBA" id="ARBA00022695"/>
    </source>
</evidence>
<evidence type="ECO:0000256" key="2">
    <source>
        <dbReference type="ARBA" id="ARBA00022679"/>
    </source>
</evidence>
<proteinExistence type="predicted"/>
<evidence type="ECO:0000313" key="13">
    <source>
        <dbReference type="EMBL" id="CAJ0570947.1"/>
    </source>
</evidence>
<keyword evidence="5" id="KW-0479">Metal-binding</keyword>
<evidence type="ECO:0000256" key="5">
    <source>
        <dbReference type="ARBA" id="ARBA00022723"/>
    </source>
</evidence>
<dbReference type="GO" id="GO:0006260">
    <property type="term" value="P:DNA replication"/>
    <property type="evidence" value="ECO:0007669"/>
    <property type="project" value="UniProtKB-KW"/>
</dbReference>
<dbReference type="InterPro" id="IPR050116">
    <property type="entry name" value="DNA_polymerase-Y"/>
</dbReference>
<keyword evidence="3" id="KW-0548">Nucleotidyltransferase</keyword>
<evidence type="ECO:0000256" key="8">
    <source>
        <dbReference type="ARBA" id="ARBA00022932"/>
    </source>
</evidence>
<feature type="compositionally biased region" description="Basic and acidic residues" evidence="11">
    <location>
        <begin position="121"/>
        <end position="136"/>
    </location>
</feature>
<dbReference type="InterPro" id="IPR017961">
    <property type="entry name" value="DNA_pol_Y-fam_little_finger"/>
</dbReference>
<dbReference type="Gene3D" id="3.30.1490.100">
    <property type="entry name" value="DNA polymerase, Y-family, little finger domain"/>
    <property type="match status" value="1"/>
</dbReference>
<dbReference type="GO" id="GO:0046872">
    <property type="term" value="F:metal ion binding"/>
    <property type="evidence" value="ECO:0007669"/>
    <property type="project" value="UniProtKB-KW"/>
</dbReference>
<keyword evidence="8" id="KW-0239">DNA-directed DNA polymerase</keyword>
<feature type="non-terminal residue" evidence="13">
    <location>
        <position position="231"/>
    </location>
</feature>
<evidence type="ECO:0000256" key="11">
    <source>
        <dbReference type="SAM" id="MobiDB-lite"/>
    </source>
</evidence>
<evidence type="ECO:0000256" key="4">
    <source>
        <dbReference type="ARBA" id="ARBA00022705"/>
    </source>
</evidence>
<keyword evidence="4" id="KW-0235">DNA replication</keyword>
<dbReference type="AlphaFoldDB" id="A0AA36CMI9"/>
<dbReference type="GO" id="GO:0003684">
    <property type="term" value="F:damaged DNA binding"/>
    <property type="evidence" value="ECO:0007669"/>
    <property type="project" value="InterPro"/>
</dbReference>
<evidence type="ECO:0000256" key="1">
    <source>
        <dbReference type="ARBA" id="ARBA00012417"/>
    </source>
</evidence>
<dbReference type="GO" id="GO:0042276">
    <property type="term" value="P:error-prone translesion synthesis"/>
    <property type="evidence" value="ECO:0007669"/>
    <property type="project" value="TreeGrafter"/>
</dbReference>
<dbReference type="GO" id="GO:0006281">
    <property type="term" value="P:DNA repair"/>
    <property type="evidence" value="ECO:0007669"/>
    <property type="project" value="UniProtKB-KW"/>
</dbReference>
<keyword evidence="7" id="KW-0460">Magnesium</keyword>
<evidence type="ECO:0000313" key="14">
    <source>
        <dbReference type="Proteomes" id="UP001177023"/>
    </source>
</evidence>
<dbReference type="SUPFAM" id="SSF100879">
    <property type="entry name" value="Lesion bypass DNA polymerase (Y-family), little finger domain"/>
    <property type="match status" value="1"/>
</dbReference>
<keyword evidence="6" id="KW-0227">DNA damage</keyword>
<evidence type="ECO:0000259" key="12">
    <source>
        <dbReference type="Pfam" id="PF11799"/>
    </source>
</evidence>
<dbReference type="FunFam" id="3.30.1490.100:FF:000004">
    <property type="entry name" value="DNA polymerase IV"/>
    <property type="match status" value="1"/>
</dbReference>